<accession>A0A811PT54</accession>
<sequence>MADEEEEAAAHPRRRIHPRCWCRGKLPLGRPQPSHAAVPSSISGSHAAAPASGREGGKRQREGQRPETEVRRVAAALESREDWGFGSREMKTCLVAVKASPRLTPYSLKRKAVVSRHASPYRLENIDLHTQAWLFTARKRNCTDNLAYFCPL</sequence>
<protein>
    <submittedName>
        <fullName evidence="2">Uncharacterized protein</fullName>
    </submittedName>
</protein>
<evidence type="ECO:0000313" key="3">
    <source>
        <dbReference type="Proteomes" id="UP000604825"/>
    </source>
</evidence>
<feature type="region of interest" description="Disordered" evidence="1">
    <location>
        <begin position="1"/>
        <end position="70"/>
    </location>
</feature>
<dbReference type="Proteomes" id="UP000604825">
    <property type="component" value="Unassembled WGS sequence"/>
</dbReference>
<gene>
    <name evidence="2" type="ORF">NCGR_LOCUS31328</name>
</gene>
<dbReference type="AlphaFoldDB" id="A0A811PT54"/>
<evidence type="ECO:0000256" key="1">
    <source>
        <dbReference type="SAM" id="MobiDB-lite"/>
    </source>
</evidence>
<dbReference type="EMBL" id="CAJGYO010000007">
    <property type="protein sequence ID" value="CAD6247102.1"/>
    <property type="molecule type" value="Genomic_DNA"/>
</dbReference>
<feature type="compositionally biased region" description="Basic residues" evidence="1">
    <location>
        <begin position="11"/>
        <end position="22"/>
    </location>
</feature>
<feature type="compositionally biased region" description="Basic and acidic residues" evidence="1">
    <location>
        <begin position="55"/>
        <end position="70"/>
    </location>
</feature>
<comment type="caution">
    <text evidence="2">The sequence shown here is derived from an EMBL/GenBank/DDBJ whole genome shotgun (WGS) entry which is preliminary data.</text>
</comment>
<keyword evidence="3" id="KW-1185">Reference proteome</keyword>
<reference evidence="2" key="1">
    <citation type="submission" date="2020-10" db="EMBL/GenBank/DDBJ databases">
        <authorList>
            <person name="Han B."/>
            <person name="Lu T."/>
            <person name="Zhao Q."/>
            <person name="Huang X."/>
            <person name="Zhao Y."/>
        </authorList>
    </citation>
    <scope>NUCLEOTIDE SEQUENCE</scope>
</reference>
<organism evidence="2 3">
    <name type="scientific">Miscanthus lutarioriparius</name>
    <dbReference type="NCBI Taxonomy" id="422564"/>
    <lineage>
        <taxon>Eukaryota</taxon>
        <taxon>Viridiplantae</taxon>
        <taxon>Streptophyta</taxon>
        <taxon>Embryophyta</taxon>
        <taxon>Tracheophyta</taxon>
        <taxon>Spermatophyta</taxon>
        <taxon>Magnoliopsida</taxon>
        <taxon>Liliopsida</taxon>
        <taxon>Poales</taxon>
        <taxon>Poaceae</taxon>
        <taxon>PACMAD clade</taxon>
        <taxon>Panicoideae</taxon>
        <taxon>Andropogonodae</taxon>
        <taxon>Andropogoneae</taxon>
        <taxon>Saccharinae</taxon>
        <taxon>Miscanthus</taxon>
    </lineage>
</organism>
<evidence type="ECO:0000313" key="2">
    <source>
        <dbReference type="EMBL" id="CAD6247102.1"/>
    </source>
</evidence>
<name>A0A811PT54_9POAL</name>
<proteinExistence type="predicted"/>